<sequence length="685" mass="72421">MQLEVAGADDRAAGGPRASNGVRIIDVLSDATGIASAVALLAMAAIICFEVFSRYVLNEPTYWGSDIATYVLVGMTFMGLAQAQKAGDHVQVELLLTSLDDDRRRRVEIFANWLGLTFVLFAAWQMAIFNRQEYVNDTRDWGLLSTPQWIPELPVTIGLVTFALAILADIARHSRPRRIAGIAGPLIAVALVAVLVWLGTRPMQVGGYRVDVGSTAIIAAVLAGVLLVNGIRMFAVVAASIAGLGLLYWAAKGAALPIVSLLMVLTLLGLLVAGVRVALTLGIVGLLGLMFLLPTPLLSVIAERSWNSVNTFTLTAVPMFVLMGALLIRSGVTRELFDSLTQWFGRTPGGVAHATIGASAVFAAVSGSSLATAATMGKVACPEMISRGYSRRLTYGSVAAGATLGILIPPSIAMIIYGTTVGVPVTQLFIAGIIPGILLSVAFMGGIAVWSMVRPSATPAGEQHSLGAKVRGTVSVLPFVVVIVVVLGSLYAGVATPTEAGAVGAAASFVICLLRGMLSPRALYDIAMESVRITSFLLLIVVGAAIMSWVFDYLRIPRTLVSEVEAADLAPWLVVLVMAGIYVVLGMFIESISMMLMTLPVTYPIVVALGLDPIWFGVALVIMIEIGLVTPPVGIVLFILRGVGEKIPLREIVYGVMPFIAILLAFQVLIYLVPDIVTWLPAQSK</sequence>
<feature type="transmembrane region" description="Helical" evidence="9">
    <location>
        <begin position="279"/>
        <end position="300"/>
    </location>
</feature>
<comment type="caution">
    <text evidence="12">The sequence shown here is derived from an EMBL/GenBank/DDBJ whole genome shotgun (WGS) entry which is preliminary data.</text>
</comment>
<comment type="function">
    <text evidence="8">Part of the tripartite ATP-independent periplasmic (TRAP) transport system.</text>
</comment>
<proteinExistence type="predicted"/>
<dbReference type="PANTHER" id="PTHR33362:SF5">
    <property type="entry name" value="C4-DICARBOXYLATE TRAP TRANSPORTER LARGE PERMEASE PROTEIN DCTM"/>
    <property type="match status" value="1"/>
</dbReference>
<evidence type="ECO:0000256" key="3">
    <source>
        <dbReference type="ARBA" id="ARBA00022475"/>
    </source>
</evidence>
<feature type="domain" description="Tripartite ATP-independent periplasmic transporters DctQ component" evidence="10">
    <location>
        <begin position="43"/>
        <end position="174"/>
    </location>
</feature>
<feature type="transmembrane region" description="Helical" evidence="9">
    <location>
        <begin position="530"/>
        <end position="550"/>
    </location>
</feature>
<evidence type="ECO:0000256" key="9">
    <source>
        <dbReference type="SAM" id="Phobius"/>
    </source>
</evidence>
<accession>A0AAW9RED1</accession>
<keyword evidence="7 9" id="KW-0472">Membrane</keyword>
<protein>
    <submittedName>
        <fullName evidence="12">TRAP transporter large permease subunit</fullName>
    </submittedName>
</protein>
<dbReference type="InterPro" id="IPR055348">
    <property type="entry name" value="DctQ"/>
</dbReference>
<dbReference type="RefSeq" id="WP_340329782.1">
    <property type="nucleotide sequence ID" value="NZ_JAZHOF010000004.1"/>
</dbReference>
<feature type="transmembrane region" description="Helical" evidence="9">
    <location>
        <begin position="570"/>
        <end position="589"/>
    </location>
</feature>
<evidence type="ECO:0000313" key="12">
    <source>
        <dbReference type="EMBL" id="MEJ8572084.1"/>
    </source>
</evidence>
<evidence type="ECO:0000256" key="6">
    <source>
        <dbReference type="ARBA" id="ARBA00022989"/>
    </source>
</evidence>
<dbReference type="PANTHER" id="PTHR33362">
    <property type="entry name" value="SIALIC ACID TRAP TRANSPORTER PERMEASE PROTEIN SIAT-RELATED"/>
    <property type="match status" value="1"/>
</dbReference>
<evidence type="ECO:0000256" key="7">
    <source>
        <dbReference type="ARBA" id="ARBA00023136"/>
    </source>
</evidence>
<dbReference type="InterPro" id="IPR004681">
    <property type="entry name" value="TRAP_DctM"/>
</dbReference>
<keyword evidence="2 8" id="KW-0813">Transport</keyword>
<evidence type="ECO:0000313" key="13">
    <source>
        <dbReference type="Proteomes" id="UP001378188"/>
    </source>
</evidence>
<evidence type="ECO:0000256" key="2">
    <source>
        <dbReference type="ARBA" id="ARBA00022448"/>
    </source>
</evidence>
<keyword evidence="5 9" id="KW-0812">Transmembrane</keyword>
<dbReference type="Pfam" id="PF04290">
    <property type="entry name" value="DctQ"/>
    <property type="match status" value="1"/>
</dbReference>
<feature type="transmembrane region" description="Helical" evidence="9">
    <location>
        <begin position="109"/>
        <end position="129"/>
    </location>
</feature>
<feature type="transmembrane region" description="Helical" evidence="9">
    <location>
        <begin position="429"/>
        <end position="453"/>
    </location>
</feature>
<name>A0AAW9RED1_9HYPH</name>
<dbReference type="Proteomes" id="UP001378188">
    <property type="component" value="Unassembled WGS sequence"/>
</dbReference>
<evidence type="ECO:0000256" key="4">
    <source>
        <dbReference type="ARBA" id="ARBA00022519"/>
    </source>
</evidence>
<dbReference type="NCBIfam" id="TIGR00786">
    <property type="entry name" value="dctM"/>
    <property type="match status" value="1"/>
</dbReference>
<feature type="transmembrane region" description="Helical" evidence="9">
    <location>
        <begin position="179"/>
        <end position="198"/>
    </location>
</feature>
<feature type="transmembrane region" description="Helical" evidence="9">
    <location>
        <begin position="474"/>
        <end position="494"/>
    </location>
</feature>
<organism evidence="12 13">
    <name type="scientific">Microbaculum marinum</name>
    <dbReference type="NCBI Taxonomy" id="1764581"/>
    <lineage>
        <taxon>Bacteria</taxon>
        <taxon>Pseudomonadati</taxon>
        <taxon>Pseudomonadota</taxon>
        <taxon>Alphaproteobacteria</taxon>
        <taxon>Hyphomicrobiales</taxon>
        <taxon>Tepidamorphaceae</taxon>
        <taxon>Microbaculum</taxon>
    </lineage>
</organism>
<keyword evidence="13" id="KW-1185">Reference proteome</keyword>
<feature type="domain" description="TRAP C4-dicarboxylate transport system permease DctM subunit" evidence="11">
    <location>
        <begin position="265"/>
        <end position="675"/>
    </location>
</feature>
<evidence type="ECO:0000259" key="11">
    <source>
        <dbReference type="Pfam" id="PF06808"/>
    </source>
</evidence>
<dbReference type="AlphaFoldDB" id="A0AAW9RED1"/>
<comment type="subcellular location">
    <subcellularLocation>
        <location evidence="1 8">Cell inner membrane</location>
        <topology evidence="1 8">Multi-pass membrane protein</topology>
    </subcellularLocation>
</comment>
<feature type="transmembrane region" description="Helical" evidence="9">
    <location>
        <begin position="218"/>
        <end position="247"/>
    </location>
</feature>
<dbReference type="InterPro" id="IPR010656">
    <property type="entry name" value="DctM"/>
</dbReference>
<reference evidence="12 13" key="1">
    <citation type="submission" date="2024-02" db="EMBL/GenBank/DDBJ databases">
        <title>Genome analysis and characterization of Microbaculum marinisediminis sp. nov., isolated from marine sediment.</title>
        <authorList>
            <person name="Du Z.-J."/>
            <person name="Ye Y.-Q."/>
            <person name="Zhang Z.-R."/>
            <person name="Yuan S.-M."/>
            <person name="Zhang X.-Y."/>
        </authorList>
    </citation>
    <scope>NUCLEOTIDE SEQUENCE [LARGE SCALE GENOMIC DNA]</scope>
    <source>
        <strain evidence="12 13">SDUM1044001</strain>
    </source>
</reference>
<feature type="transmembrane region" description="Helical" evidence="9">
    <location>
        <begin position="500"/>
        <end position="518"/>
    </location>
</feature>
<feature type="transmembrane region" description="Helical" evidence="9">
    <location>
        <begin position="254"/>
        <end position="273"/>
    </location>
</feature>
<dbReference type="Pfam" id="PF06808">
    <property type="entry name" value="DctM"/>
    <property type="match status" value="1"/>
</dbReference>
<dbReference type="GO" id="GO:0022857">
    <property type="term" value="F:transmembrane transporter activity"/>
    <property type="evidence" value="ECO:0007669"/>
    <property type="project" value="UniProtKB-UniRule"/>
</dbReference>
<feature type="transmembrane region" description="Helical" evidence="9">
    <location>
        <begin position="352"/>
        <end position="374"/>
    </location>
</feature>
<feature type="transmembrane region" description="Helical" evidence="9">
    <location>
        <begin position="312"/>
        <end position="332"/>
    </location>
</feature>
<feature type="transmembrane region" description="Helical" evidence="9">
    <location>
        <begin position="395"/>
        <end position="417"/>
    </location>
</feature>
<feature type="transmembrane region" description="Helical" evidence="9">
    <location>
        <begin position="594"/>
        <end position="611"/>
    </location>
</feature>
<feature type="transmembrane region" description="Helical" evidence="9">
    <location>
        <begin position="652"/>
        <end position="673"/>
    </location>
</feature>
<feature type="transmembrane region" description="Helical" evidence="9">
    <location>
        <begin position="33"/>
        <end position="56"/>
    </location>
</feature>
<dbReference type="GO" id="GO:0005886">
    <property type="term" value="C:plasma membrane"/>
    <property type="evidence" value="ECO:0007669"/>
    <property type="project" value="UniProtKB-SubCell"/>
</dbReference>
<keyword evidence="6 9" id="KW-1133">Transmembrane helix</keyword>
<keyword evidence="3" id="KW-1003">Cell membrane</keyword>
<evidence type="ECO:0000256" key="8">
    <source>
        <dbReference type="RuleBase" id="RU369079"/>
    </source>
</evidence>
<gene>
    <name evidence="12" type="ORF">V3328_11405</name>
</gene>
<evidence type="ECO:0000256" key="5">
    <source>
        <dbReference type="ARBA" id="ARBA00022692"/>
    </source>
</evidence>
<keyword evidence="4 8" id="KW-0997">Cell inner membrane</keyword>
<feature type="transmembrane region" description="Helical" evidence="9">
    <location>
        <begin position="149"/>
        <end position="167"/>
    </location>
</feature>
<feature type="transmembrane region" description="Helical" evidence="9">
    <location>
        <begin position="617"/>
        <end position="640"/>
    </location>
</feature>
<evidence type="ECO:0000256" key="1">
    <source>
        <dbReference type="ARBA" id="ARBA00004429"/>
    </source>
</evidence>
<evidence type="ECO:0000259" key="10">
    <source>
        <dbReference type="Pfam" id="PF04290"/>
    </source>
</evidence>
<dbReference type="EMBL" id="JAZHOF010000004">
    <property type="protein sequence ID" value="MEJ8572084.1"/>
    <property type="molecule type" value="Genomic_DNA"/>
</dbReference>